<feature type="compositionally biased region" description="Low complexity" evidence="1">
    <location>
        <begin position="15"/>
        <end position="29"/>
    </location>
</feature>
<dbReference type="AlphaFoldDB" id="X8CGU1"/>
<evidence type="ECO:0000313" key="2">
    <source>
        <dbReference type="EMBL" id="EUA54500.1"/>
    </source>
</evidence>
<sequence length="106" mass="10928">MQVCKSPPAKKKAPTRGSGATGPATTRATGWLARISRTLEVTVGLAGGPQADSSNARLTGTTPITAMARIGVHHARGVADDPDPTPASGYGMLPQATAFRTYRRAN</sequence>
<feature type="region of interest" description="Disordered" evidence="1">
    <location>
        <begin position="1"/>
        <end position="29"/>
    </location>
</feature>
<gene>
    <name evidence="2" type="ORF">I553_1464</name>
</gene>
<proteinExistence type="predicted"/>
<dbReference type="PATRIC" id="fig|1299334.3.peg.3275"/>
<name>X8CGU1_MYCXE</name>
<protein>
    <submittedName>
        <fullName evidence="2">Uncharacterized protein</fullName>
    </submittedName>
</protein>
<comment type="caution">
    <text evidence="2">The sequence shown here is derived from an EMBL/GenBank/DDBJ whole genome shotgun (WGS) entry which is preliminary data.</text>
</comment>
<evidence type="ECO:0000256" key="1">
    <source>
        <dbReference type="SAM" id="MobiDB-lite"/>
    </source>
</evidence>
<accession>X8CGU1</accession>
<organism evidence="2">
    <name type="scientific">Mycobacterium xenopi 4042</name>
    <dbReference type="NCBI Taxonomy" id="1299334"/>
    <lineage>
        <taxon>Bacteria</taxon>
        <taxon>Bacillati</taxon>
        <taxon>Actinomycetota</taxon>
        <taxon>Actinomycetes</taxon>
        <taxon>Mycobacteriales</taxon>
        <taxon>Mycobacteriaceae</taxon>
        <taxon>Mycobacterium</taxon>
    </lineage>
</organism>
<dbReference type="EMBL" id="JAOB01000032">
    <property type="protein sequence ID" value="EUA54500.1"/>
    <property type="molecule type" value="Genomic_DNA"/>
</dbReference>
<reference evidence="2" key="1">
    <citation type="submission" date="2014-01" db="EMBL/GenBank/DDBJ databases">
        <authorList>
            <person name="Brown-Elliot B."/>
            <person name="Wallace R."/>
            <person name="Lenaerts A."/>
            <person name="Ordway D."/>
            <person name="DeGroote M.A."/>
            <person name="Parker T."/>
            <person name="Sizemore C."/>
            <person name="Tallon L.J."/>
            <person name="Sadzewicz L.K."/>
            <person name="Sengamalay N."/>
            <person name="Fraser C.M."/>
            <person name="Hine E."/>
            <person name="Shefchek K.A."/>
            <person name="Das S.P."/>
            <person name="Tettelin H."/>
        </authorList>
    </citation>
    <scope>NUCLEOTIDE SEQUENCE [LARGE SCALE GENOMIC DNA]</scope>
    <source>
        <strain evidence="2">4042</strain>
    </source>
</reference>